<dbReference type="OrthoDB" id="1027344at2"/>
<dbReference type="RefSeq" id="WP_070236536.1">
    <property type="nucleotide sequence ID" value="NZ_CP017478.1"/>
</dbReference>
<dbReference type="AlphaFoldDB" id="A0A1D8P758"/>
<dbReference type="KEGG" id="lul:LPB138_06775"/>
<dbReference type="STRING" id="1850246.LPB138_06775"/>
<evidence type="ECO:0008006" key="3">
    <source>
        <dbReference type="Google" id="ProtNLM"/>
    </source>
</evidence>
<evidence type="ECO:0000313" key="2">
    <source>
        <dbReference type="Proteomes" id="UP000176050"/>
    </source>
</evidence>
<organism evidence="1 2">
    <name type="scientific">Urechidicola croceus</name>
    <dbReference type="NCBI Taxonomy" id="1850246"/>
    <lineage>
        <taxon>Bacteria</taxon>
        <taxon>Pseudomonadati</taxon>
        <taxon>Bacteroidota</taxon>
        <taxon>Flavobacteriia</taxon>
        <taxon>Flavobacteriales</taxon>
        <taxon>Flavobacteriaceae</taxon>
        <taxon>Urechidicola</taxon>
    </lineage>
</organism>
<name>A0A1D8P758_9FLAO</name>
<protein>
    <recommendedName>
        <fullName evidence="3">DUF4157 domain-containing protein</fullName>
    </recommendedName>
</protein>
<dbReference type="Proteomes" id="UP000176050">
    <property type="component" value="Chromosome"/>
</dbReference>
<proteinExistence type="predicted"/>
<accession>A0A1D8P758</accession>
<gene>
    <name evidence="1" type="ORF">LPB138_06775</name>
</gene>
<evidence type="ECO:0000313" key="1">
    <source>
        <dbReference type="EMBL" id="AOW20393.1"/>
    </source>
</evidence>
<sequence length="107" mass="13106">MIIISKHIIPDKFVGLTIFPFIFLKNKDLKGNRTLVNHEKIHLKQQLELLWVPFFLWYSVEFLIKLIIYKNWHEAYRNISFEKEAYQNESNFNYLNQRKLFAFLKLL</sequence>
<reference evidence="1 2" key="1">
    <citation type="submission" date="2016-10" db="EMBL/GenBank/DDBJ databases">
        <title>Lutibacter sp. LPB0138, isolated from marine gastropod.</title>
        <authorList>
            <person name="Kim E."/>
            <person name="Yi H."/>
        </authorList>
    </citation>
    <scope>NUCLEOTIDE SEQUENCE [LARGE SCALE GENOMIC DNA]</scope>
    <source>
        <strain evidence="1 2">LPB0138</strain>
    </source>
</reference>
<dbReference type="EMBL" id="CP017478">
    <property type="protein sequence ID" value="AOW20393.1"/>
    <property type="molecule type" value="Genomic_DNA"/>
</dbReference>
<keyword evidence="2" id="KW-1185">Reference proteome</keyword>